<keyword evidence="2" id="KW-1185">Reference proteome</keyword>
<protein>
    <submittedName>
        <fullName evidence="1">Uncharacterized protein</fullName>
    </submittedName>
</protein>
<dbReference type="Proteomes" id="UP000031036">
    <property type="component" value="Unassembled WGS sequence"/>
</dbReference>
<proteinExistence type="predicted"/>
<evidence type="ECO:0000313" key="2">
    <source>
        <dbReference type="Proteomes" id="UP000031036"/>
    </source>
</evidence>
<sequence>MRTKQNRLYKKIKSKLQIYLVEGDSVFRFWFSTGSTFVLTENRVELVCDCIADCDIAHEQIVADPNTTKNTFVVTSIAAVAKNTRFHCSAELSGASTETPNGTSNIVSVIPSETLPVTNEA</sequence>
<name>A0A0B2VRD4_TOXCA</name>
<comment type="caution">
    <text evidence="1">The sequence shown here is derived from an EMBL/GenBank/DDBJ whole genome shotgun (WGS) entry which is preliminary data.</text>
</comment>
<evidence type="ECO:0000313" key="1">
    <source>
        <dbReference type="EMBL" id="KHN83590.1"/>
    </source>
</evidence>
<accession>A0A0B2VRD4</accession>
<reference evidence="1 2" key="1">
    <citation type="submission" date="2014-11" db="EMBL/GenBank/DDBJ databases">
        <title>Genetic blueprint of the zoonotic pathogen Toxocara canis.</title>
        <authorList>
            <person name="Zhu X.-Q."/>
            <person name="Korhonen P.K."/>
            <person name="Cai H."/>
            <person name="Young N.D."/>
            <person name="Nejsum P."/>
            <person name="von Samson-Himmelstjerna G."/>
            <person name="Boag P.R."/>
            <person name="Tan P."/>
            <person name="Li Q."/>
            <person name="Min J."/>
            <person name="Yang Y."/>
            <person name="Wang X."/>
            <person name="Fang X."/>
            <person name="Hall R.S."/>
            <person name="Hofmann A."/>
            <person name="Sternberg P.W."/>
            <person name="Jex A.R."/>
            <person name="Gasser R.B."/>
        </authorList>
    </citation>
    <scope>NUCLEOTIDE SEQUENCE [LARGE SCALE GENOMIC DNA]</scope>
    <source>
        <strain evidence="1">PN_DK_2014</strain>
    </source>
</reference>
<gene>
    <name evidence="1" type="ORF">Tcan_01812</name>
</gene>
<dbReference type="AlphaFoldDB" id="A0A0B2VRD4"/>
<organism evidence="1 2">
    <name type="scientific">Toxocara canis</name>
    <name type="common">Canine roundworm</name>
    <dbReference type="NCBI Taxonomy" id="6265"/>
    <lineage>
        <taxon>Eukaryota</taxon>
        <taxon>Metazoa</taxon>
        <taxon>Ecdysozoa</taxon>
        <taxon>Nematoda</taxon>
        <taxon>Chromadorea</taxon>
        <taxon>Rhabditida</taxon>
        <taxon>Spirurina</taxon>
        <taxon>Ascaridomorpha</taxon>
        <taxon>Ascaridoidea</taxon>
        <taxon>Toxocaridae</taxon>
        <taxon>Toxocara</taxon>
    </lineage>
</organism>
<dbReference type="EMBL" id="JPKZ01001178">
    <property type="protein sequence ID" value="KHN83590.1"/>
    <property type="molecule type" value="Genomic_DNA"/>
</dbReference>